<evidence type="ECO:0000313" key="12">
    <source>
        <dbReference type="Proteomes" id="UP001374579"/>
    </source>
</evidence>
<dbReference type="PROSITE" id="PS50994">
    <property type="entry name" value="INTEGRASE"/>
    <property type="match status" value="1"/>
</dbReference>
<proteinExistence type="predicted"/>
<dbReference type="GO" id="GO:0004519">
    <property type="term" value="F:endonuclease activity"/>
    <property type="evidence" value="ECO:0007669"/>
    <property type="project" value="UniProtKB-KW"/>
</dbReference>
<reference evidence="11 12" key="1">
    <citation type="submission" date="2024-02" db="EMBL/GenBank/DDBJ databases">
        <title>Chromosome-scale genome assembly of the rough periwinkle Littorina saxatilis.</title>
        <authorList>
            <person name="De Jode A."/>
            <person name="Faria R."/>
            <person name="Formenti G."/>
            <person name="Sims Y."/>
            <person name="Smith T.P."/>
            <person name="Tracey A."/>
            <person name="Wood J.M.D."/>
            <person name="Zagrodzka Z.B."/>
            <person name="Johannesson K."/>
            <person name="Butlin R.K."/>
            <person name="Leder E.H."/>
        </authorList>
    </citation>
    <scope>NUCLEOTIDE SEQUENCE [LARGE SCALE GENOMIC DNA]</scope>
    <source>
        <strain evidence="11">Snail1</strain>
        <tissue evidence="11">Muscle</tissue>
    </source>
</reference>
<name>A0AAN9ARJ8_9CAEN</name>
<evidence type="ECO:0000259" key="10">
    <source>
        <dbReference type="PROSITE" id="PS50994"/>
    </source>
</evidence>
<dbReference type="GO" id="GO:0003964">
    <property type="term" value="F:RNA-directed DNA polymerase activity"/>
    <property type="evidence" value="ECO:0007669"/>
    <property type="project" value="UniProtKB-KW"/>
</dbReference>
<dbReference type="FunFam" id="3.30.70.270:FF:000020">
    <property type="entry name" value="Transposon Tf2-6 polyprotein-like Protein"/>
    <property type="match status" value="1"/>
</dbReference>
<dbReference type="Pfam" id="PF00078">
    <property type="entry name" value="RVT_1"/>
    <property type="match status" value="1"/>
</dbReference>
<gene>
    <name evidence="11" type="ORF">V1264_009457</name>
</gene>
<dbReference type="PANTHER" id="PTHR37984">
    <property type="entry name" value="PROTEIN CBG26694"/>
    <property type="match status" value="1"/>
</dbReference>
<protein>
    <recommendedName>
        <fullName evidence="13">Reverse transcriptase</fullName>
    </recommendedName>
</protein>
<dbReference type="Gene3D" id="3.30.70.270">
    <property type="match status" value="2"/>
</dbReference>
<evidence type="ECO:0000256" key="7">
    <source>
        <dbReference type="ARBA" id="ARBA00022918"/>
    </source>
</evidence>
<dbReference type="Proteomes" id="UP001374579">
    <property type="component" value="Unassembled WGS sequence"/>
</dbReference>
<evidence type="ECO:0000256" key="6">
    <source>
        <dbReference type="ARBA" id="ARBA00022801"/>
    </source>
</evidence>
<keyword evidence="3" id="KW-0548">Nucleotidyltransferase</keyword>
<dbReference type="Gene3D" id="3.10.10.10">
    <property type="entry name" value="HIV Type 1 Reverse Transcriptase, subunit A, domain 1"/>
    <property type="match status" value="1"/>
</dbReference>
<dbReference type="Pfam" id="PF17921">
    <property type="entry name" value="Integrase_H2C2"/>
    <property type="match status" value="1"/>
</dbReference>
<dbReference type="EMBL" id="JBAMIC010000022">
    <property type="protein sequence ID" value="KAK7091822.1"/>
    <property type="molecule type" value="Genomic_DNA"/>
</dbReference>
<organism evidence="11 12">
    <name type="scientific">Littorina saxatilis</name>
    <dbReference type="NCBI Taxonomy" id="31220"/>
    <lineage>
        <taxon>Eukaryota</taxon>
        <taxon>Metazoa</taxon>
        <taxon>Spiralia</taxon>
        <taxon>Lophotrochozoa</taxon>
        <taxon>Mollusca</taxon>
        <taxon>Gastropoda</taxon>
        <taxon>Caenogastropoda</taxon>
        <taxon>Littorinimorpha</taxon>
        <taxon>Littorinoidea</taxon>
        <taxon>Littorinidae</taxon>
        <taxon>Littorina</taxon>
    </lineage>
</organism>
<dbReference type="PROSITE" id="PS50878">
    <property type="entry name" value="RT_POL"/>
    <property type="match status" value="1"/>
</dbReference>
<dbReference type="InterPro" id="IPR012337">
    <property type="entry name" value="RNaseH-like_sf"/>
</dbReference>
<dbReference type="InterPro" id="IPR036397">
    <property type="entry name" value="RNaseH_sf"/>
</dbReference>
<dbReference type="GO" id="GO:0008233">
    <property type="term" value="F:peptidase activity"/>
    <property type="evidence" value="ECO:0007669"/>
    <property type="project" value="UniProtKB-KW"/>
</dbReference>
<comment type="caution">
    <text evidence="11">The sequence shown here is derived from an EMBL/GenBank/DDBJ whole genome shotgun (WGS) entry which is preliminary data.</text>
</comment>
<evidence type="ECO:0008006" key="13">
    <source>
        <dbReference type="Google" id="ProtNLM"/>
    </source>
</evidence>
<dbReference type="Pfam" id="PF17917">
    <property type="entry name" value="RT_RNaseH"/>
    <property type="match status" value="1"/>
</dbReference>
<dbReference type="SUPFAM" id="SSF53098">
    <property type="entry name" value="Ribonuclease H-like"/>
    <property type="match status" value="1"/>
</dbReference>
<dbReference type="FunFam" id="3.30.420.10:FF:000032">
    <property type="entry name" value="Retrovirus-related Pol polyprotein from transposon 297-like Protein"/>
    <property type="match status" value="1"/>
</dbReference>
<keyword evidence="1" id="KW-0645">Protease</keyword>
<evidence type="ECO:0000259" key="9">
    <source>
        <dbReference type="PROSITE" id="PS50878"/>
    </source>
</evidence>
<feature type="compositionally biased region" description="Basic and acidic residues" evidence="8">
    <location>
        <begin position="30"/>
        <end position="87"/>
    </location>
</feature>
<evidence type="ECO:0000256" key="8">
    <source>
        <dbReference type="SAM" id="MobiDB-lite"/>
    </source>
</evidence>
<dbReference type="AlphaFoldDB" id="A0AAN9ARJ8"/>
<feature type="domain" description="Integrase catalytic" evidence="10">
    <location>
        <begin position="391"/>
        <end position="550"/>
    </location>
</feature>
<dbReference type="PANTHER" id="PTHR37984:SF5">
    <property type="entry name" value="PROTEIN NYNRIN-LIKE"/>
    <property type="match status" value="1"/>
</dbReference>
<keyword evidence="12" id="KW-1185">Reference proteome</keyword>
<dbReference type="Gene3D" id="3.10.20.370">
    <property type="match status" value="1"/>
</dbReference>
<dbReference type="InterPro" id="IPR043128">
    <property type="entry name" value="Rev_trsase/Diguanyl_cyclase"/>
</dbReference>
<dbReference type="Gene3D" id="1.10.340.70">
    <property type="match status" value="1"/>
</dbReference>
<dbReference type="InterPro" id="IPR041588">
    <property type="entry name" value="Integrase_H2C2"/>
</dbReference>
<feature type="domain" description="Reverse transcriptase" evidence="9">
    <location>
        <begin position="784"/>
        <end position="961"/>
    </location>
</feature>
<dbReference type="GO" id="GO:0006508">
    <property type="term" value="P:proteolysis"/>
    <property type="evidence" value="ECO:0007669"/>
    <property type="project" value="UniProtKB-KW"/>
</dbReference>
<sequence>MAEFWAKGVELGLKGKQLTEFVESQTRLQAQREERQAQREERQAQREREERQAQREREEKERQAQCEREERQAQREREEREAQREERKMELKRLELQIKMEMKRLELQTEMVCVQNQHEAPHQRDNQQQMLHRASKLPAFTEGKDQIDTPYFTGEVEAVCLKKPLYDLLTGNIGGARRPDDPDFEWRMGSAQPAAEEEDPLPFANEDISELLRDDRATVHRRDQPQVVSAVTTRAQAKKDKTTTPLRVTNSSATAVVDRDRLIQLQEADLTLTKYRSRPVKEMTKGEGTVHFEVKAKILYRVFQHPRVNGGKPLRQVLVPQPLRRQVMEVAHDSIMGGHLGVKKTSDRIQAAFYWPGLHADVTRFCRSCDICQKTIPRGRVPKVPLQKMPLIDRPFKRVAIDLIGEIKPPSEAGHRWVLTLVDYATRYPEAVPLKKIDTETVAEALVDIFSRIGVPEEILTDLGTQFVSECMEEVNRLLSIRHLTTTPYHPMCNGLVEKFNATLKSTLKKLCSEQPRQWHRYINALLFAYREVPQESTRFSPFELMYGWTVRGPMQILKELWTKDVDTPEVKNSYQYVFELREKLEETLEIARENLRKSQDSGKHYYDRKAVNRKFTPGNKVLILLPTDHNKLLMQWKGPYEVEAVVGINDYKVNVGKKSKIYHANLLKLYVERPPEAVQVAASVEEPAELDEFDGEELLELGDLHKKEGVDDVKLGPDLTEDQQKELHDFMGDFTHRFSDVPGSTSLVEHEVHLTSDVPVRSKPYPIPFQARESLKKDIDSMLKMGVIRESSSPYSSPVVVVKKKDGTNRVCIDFRKVNKITVFDLEPMPTAADLFRRLTGSKIFSKIDLSKGYWQIPVREEDIPKTAFATPDGTYECLRMPFGMVNSGATLKRGMQKMLKGMKNVVYYWDDLLVHTETFEEHLKTLRELFSRLTKANLTVRPSKCILGTDNVDFIGHSLKEGQKGLLLENVTKILNAPCPETKKQVRSFLGLARYYREFIPNFAAITAPLSDMTRKGCPNRILWGSAQEKAYQTVRDLMSRDPVLRLPDTAKEFILRTDASDEGIGAMLMQEHGGKPFPVSYASKKLSGAEKNYSTMEKECLAIVWGIKKFELYLQGVKFVLQTDHKPLTYLNSAKFVNNRIMRWVMYLQNFDMRVESIKGSDNVGADFLSRVCE</sequence>
<dbReference type="InterPro" id="IPR000477">
    <property type="entry name" value="RT_dom"/>
</dbReference>
<dbReference type="FunFam" id="3.10.10.10:FF:000007">
    <property type="entry name" value="Retrovirus-related Pol polyprotein from transposon 17.6-like Protein"/>
    <property type="match status" value="1"/>
</dbReference>
<dbReference type="FunFam" id="1.10.340.70:FF:000001">
    <property type="entry name" value="Retrovirus-related Pol polyprotein from transposon gypsy-like Protein"/>
    <property type="match status" value="1"/>
</dbReference>
<evidence type="ECO:0000256" key="3">
    <source>
        <dbReference type="ARBA" id="ARBA00022695"/>
    </source>
</evidence>
<keyword evidence="5" id="KW-0255">Endonuclease</keyword>
<dbReference type="InterPro" id="IPR050951">
    <property type="entry name" value="Retrovirus_Pol_polyprotein"/>
</dbReference>
<dbReference type="CDD" id="cd01647">
    <property type="entry name" value="RT_LTR"/>
    <property type="match status" value="1"/>
</dbReference>
<evidence type="ECO:0000256" key="1">
    <source>
        <dbReference type="ARBA" id="ARBA00022670"/>
    </source>
</evidence>
<dbReference type="CDD" id="cd09274">
    <property type="entry name" value="RNase_HI_RT_Ty3"/>
    <property type="match status" value="1"/>
</dbReference>
<dbReference type="GO" id="GO:0003676">
    <property type="term" value="F:nucleic acid binding"/>
    <property type="evidence" value="ECO:0007669"/>
    <property type="project" value="InterPro"/>
</dbReference>
<dbReference type="Pfam" id="PF00665">
    <property type="entry name" value="rve"/>
    <property type="match status" value="1"/>
</dbReference>
<evidence type="ECO:0000256" key="4">
    <source>
        <dbReference type="ARBA" id="ARBA00022722"/>
    </source>
</evidence>
<dbReference type="InterPro" id="IPR043502">
    <property type="entry name" value="DNA/RNA_pol_sf"/>
</dbReference>
<dbReference type="InterPro" id="IPR041373">
    <property type="entry name" value="RT_RNaseH"/>
</dbReference>
<keyword evidence="6" id="KW-0378">Hydrolase</keyword>
<keyword evidence="7" id="KW-0695">RNA-directed DNA polymerase</keyword>
<keyword evidence="4" id="KW-0540">Nuclease</keyword>
<keyword evidence="2" id="KW-0808">Transferase</keyword>
<feature type="region of interest" description="Disordered" evidence="8">
    <location>
        <begin position="24"/>
        <end position="87"/>
    </location>
</feature>
<evidence type="ECO:0000313" key="11">
    <source>
        <dbReference type="EMBL" id="KAK7091822.1"/>
    </source>
</evidence>
<dbReference type="SUPFAM" id="SSF56672">
    <property type="entry name" value="DNA/RNA polymerases"/>
    <property type="match status" value="1"/>
</dbReference>
<dbReference type="InterPro" id="IPR001584">
    <property type="entry name" value="Integrase_cat-core"/>
</dbReference>
<evidence type="ECO:0000256" key="2">
    <source>
        <dbReference type="ARBA" id="ARBA00022679"/>
    </source>
</evidence>
<dbReference type="Gene3D" id="3.30.420.10">
    <property type="entry name" value="Ribonuclease H-like superfamily/Ribonuclease H"/>
    <property type="match status" value="1"/>
</dbReference>
<dbReference type="GO" id="GO:0015074">
    <property type="term" value="P:DNA integration"/>
    <property type="evidence" value="ECO:0007669"/>
    <property type="project" value="InterPro"/>
</dbReference>
<accession>A0AAN9ARJ8</accession>
<evidence type="ECO:0000256" key="5">
    <source>
        <dbReference type="ARBA" id="ARBA00022759"/>
    </source>
</evidence>
<dbReference type="FunFam" id="3.10.20.370:FF:000001">
    <property type="entry name" value="Retrovirus-related Pol polyprotein from transposon 17.6-like protein"/>
    <property type="match status" value="1"/>
</dbReference>